<dbReference type="GO" id="GO:0005739">
    <property type="term" value="C:mitochondrion"/>
    <property type="evidence" value="ECO:0007669"/>
    <property type="project" value="UniProtKB-SubCell"/>
</dbReference>
<evidence type="ECO:0000256" key="13">
    <source>
        <dbReference type="PROSITE-ProRule" id="PRU10072"/>
    </source>
</evidence>
<dbReference type="HAMAP" id="MF_00148">
    <property type="entry name" value="UDG"/>
    <property type="match status" value="1"/>
</dbReference>
<sequence length="342" mass="38813">MLYESIFSFRRSLLYASCISTRRMASQKTIVNFFKPVNKRKETENEGEKAMKKIKPSEGIENDNPELEAGLQQTPPKAPRPSHQGLTPEQKSRMEFNKLQAEIKLQSKKTPAMHFTIGHSWYQALKSEFQQQYFQQLSTFLASERQKATIYPPEGEVYSWTQHCALKDVKVVILGQDPYHGPRQAHGLCFSVPVGTPPPPSLLNMYKELENDIPGFVRPPHGFLLGWAKQGVLLLNACLTVQAHRANSHKDKGWEKFTDAVIRTVSQRNRGVVFLLWGSYAQKKAAVVDKKQHHLLNAPHPSPLSAHRGFFGCQHFSKCNQLLQAAGKKPIDWSCLPDKLDE</sequence>
<comment type="subunit">
    <text evidence="11">Interacts with RPA2 subunit of the RPA trimer; this interaction mediates UNG2 recruitment to RPA-coated single-stranded DNA at stalled replication forks. Interacts with PCNA; this interaction mediates UNG2 recruitment to S-phase replication foci. Interacts (via N-terminus) with FAM72A.</text>
</comment>
<reference evidence="17 18" key="1">
    <citation type="submission" date="2023-03" db="EMBL/GenBank/DDBJ databases">
        <title>High-quality genome of Scylla paramamosain provides insights in environmental adaptation.</title>
        <authorList>
            <person name="Zhang L."/>
        </authorList>
    </citation>
    <scope>NUCLEOTIDE SEQUENCE [LARGE SCALE GENOMIC DNA]</scope>
    <source>
        <strain evidence="17">LZ_2023a</strain>
        <tissue evidence="17">Muscle</tissue>
    </source>
</reference>
<evidence type="ECO:0000313" key="17">
    <source>
        <dbReference type="EMBL" id="KAK8386632.1"/>
    </source>
</evidence>
<evidence type="ECO:0000256" key="11">
    <source>
        <dbReference type="ARBA" id="ARBA00064140"/>
    </source>
</evidence>
<dbReference type="EMBL" id="JARAKH010000030">
    <property type="protein sequence ID" value="KAK8386632.1"/>
    <property type="molecule type" value="Genomic_DNA"/>
</dbReference>
<evidence type="ECO:0000256" key="7">
    <source>
        <dbReference type="ARBA" id="ARBA00023204"/>
    </source>
</evidence>
<keyword evidence="2" id="KW-0597">Phosphoprotein</keyword>
<dbReference type="InterPro" id="IPR002043">
    <property type="entry name" value="UDG_fam1"/>
</dbReference>
<evidence type="ECO:0000256" key="4">
    <source>
        <dbReference type="ARBA" id="ARBA00022801"/>
    </source>
</evidence>
<feature type="compositionally biased region" description="Basic and acidic residues" evidence="15">
    <location>
        <begin position="40"/>
        <end position="58"/>
    </location>
</feature>
<dbReference type="Pfam" id="PF03167">
    <property type="entry name" value="UDG"/>
    <property type="match status" value="1"/>
</dbReference>
<evidence type="ECO:0000256" key="9">
    <source>
        <dbReference type="ARBA" id="ARBA00052069"/>
    </source>
</evidence>
<organism evidence="17 18">
    <name type="scientific">Scylla paramamosain</name>
    <name type="common">Mud crab</name>
    <dbReference type="NCBI Taxonomy" id="85552"/>
    <lineage>
        <taxon>Eukaryota</taxon>
        <taxon>Metazoa</taxon>
        <taxon>Ecdysozoa</taxon>
        <taxon>Arthropoda</taxon>
        <taxon>Crustacea</taxon>
        <taxon>Multicrustacea</taxon>
        <taxon>Malacostraca</taxon>
        <taxon>Eumalacostraca</taxon>
        <taxon>Eucarida</taxon>
        <taxon>Decapoda</taxon>
        <taxon>Pleocyemata</taxon>
        <taxon>Brachyura</taxon>
        <taxon>Eubrachyura</taxon>
        <taxon>Portunoidea</taxon>
        <taxon>Portunidae</taxon>
        <taxon>Portuninae</taxon>
        <taxon>Scylla</taxon>
    </lineage>
</organism>
<comment type="similarity">
    <text evidence="1 12 14">Belongs to the uracil-DNA glycosylase (UDG) superfamily. UNG family.</text>
</comment>
<evidence type="ECO:0000259" key="16">
    <source>
        <dbReference type="SMART" id="SM00986"/>
    </source>
</evidence>
<dbReference type="CDD" id="cd10027">
    <property type="entry name" value="UDG-F1-like"/>
    <property type="match status" value="1"/>
</dbReference>
<dbReference type="GO" id="GO:0097510">
    <property type="term" value="P:base-excision repair, AP site formation via deaminated base removal"/>
    <property type="evidence" value="ECO:0007669"/>
    <property type="project" value="TreeGrafter"/>
</dbReference>
<keyword evidence="5" id="KW-0007">Acetylation</keyword>
<dbReference type="InterPro" id="IPR036895">
    <property type="entry name" value="Uracil-DNA_glycosylase-like_sf"/>
</dbReference>
<dbReference type="NCBIfam" id="NF003588">
    <property type="entry name" value="PRK05254.1-1"/>
    <property type="match status" value="1"/>
</dbReference>
<dbReference type="Proteomes" id="UP001487740">
    <property type="component" value="Unassembled WGS sequence"/>
</dbReference>
<gene>
    <name evidence="17" type="ORF">O3P69_017843</name>
</gene>
<evidence type="ECO:0000256" key="10">
    <source>
        <dbReference type="ARBA" id="ARBA00052828"/>
    </source>
</evidence>
<dbReference type="AlphaFoldDB" id="A0AAW0TJ02"/>
<evidence type="ECO:0000256" key="1">
    <source>
        <dbReference type="ARBA" id="ARBA00008184"/>
    </source>
</evidence>
<evidence type="ECO:0000256" key="8">
    <source>
        <dbReference type="ARBA" id="ARBA00023242"/>
    </source>
</evidence>
<feature type="region of interest" description="Disordered" evidence="15">
    <location>
        <begin position="40"/>
        <end position="91"/>
    </location>
</feature>
<dbReference type="PANTHER" id="PTHR11264">
    <property type="entry name" value="URACIL-DNA GLYCOSYLASE"/>
    <property type="match status" value="1"/>
</dbReference>
<dbReference type="PANTHER" id="PTHR11264:SF0">
    <property type="entry name" value="URACIL-DNA GLYCOSYLASE"/>
    <property type="match status" value="1"/>
</dbReference>
<accession>A0AAW0TJ02</accession>
<evidence type="ECO:0000256" key="2">
    <source>
        <dbReference type="ARBA" id="ARBA00022553"/>
    </source>
</evidence>
<comment type="catalytic activity">
    <reaction evidence="10">
        <text>a 2'-deoxyuridine in single-stranded DNA + H2O = a 2'-deoxyribose 5'-monophosphate in single-stranded DNA + uracil</text>
        <dbReference type="Rhea" id="RHEA:81459"/>
        <dbReference type="Rhea" id="RHEA-COMP:12847"/>
        <dbReference type="Rhea" id="RHEA-COMP:19684"/>
        <dbReference type="ChEBI" id="CHEBI:15377"/>
        <dbReference type="ChEBI" id="CHEBI:17568"/>
        <dbReference type="ChEBI" id="CHEBI:133902"/>
        <dbReference type="ChEBI" id="CHEBI:139095"/>
    </reaction>
    <physiologicalReaction direction="left-to-right" evidence="10">
        <dbReference type="Rhea" id="RHEA:81460"/>
    </physiologicalReaction>
</comment>
<keyword evidence="4 12" id="KW-0378">Hydrolase</keyword>
<dbReference type="GO" id="GO:0004844">
    <property type="term" value="F:uracil DNA N-glycosylase activity"/>
    <property type="evidence" value="ECO:0007669"/>
    <property type="project" value="UniProtKB-UniRule"/>
</dbReference>
<dbReference type="PROSITE" id="PS00130">
    <property type="entry name" value="U_DNA_GLYCOSYLASE"/>
    <property type="match status" value="1"/>
</dbReference>
<evidence type="ECO:0000313" key="18">
    <source>
        <dbReference type="Proteomes" id="UP001487740"/>
    </source>
</evidence>
<dbReference type="SMART" id="SM00987">
    <property type="entry name" value="UreE_C"/>
    <property type="match status" value="1"/>
</dbReference>
<evidence type="ECO:0000256" key="14">
    <source>
        <dbReference type="RuleBase" id="RU003780"/>
    </source>
</evidence>
<evidence type="ECO:0000256" key="3">
    <source>
        <dbReference type="ARBA" id="ARBA00022763"/>
    </source>
</evidence>
<comment type="catalytic activity">
    <reaction evidence="12 14">
        <text>Hydrolyzes single-stranded DNA or mismatched double-stranded DNA and polynucleotides, releasing free uracil.</text>
        <dbReference type="EC" id="3.2.2.27"/>
    </reaction>
</comment>
<evidence type="ECO:0000256" key="6">
    <source>
        <dbReference type="ARBA" id="ARBA00023128"/>
    </source>
</evidence>
<dbReference type="NCBIfam" id="NF003589">
    <property type="entry name" value="PRK05254.1-2"/>
    <property type="match status" value="1"/>
</dbReference>
<dbReference type="SUPFAM" id="SSF52141">
    <property type="entry name" value="Uracil-DNA glycosylase-like"/>
    <property type="match status" value="1"/>
</dbReference>
<feature type="domain" description="Uracil-DNA glycosylase-like" evidence="16">
    <location>
        <begin position="162"/>
        <end position="323"/>
    </location>
</feature>
<dbReference type="GO" id="GO:0005654">
    <property type="term" value="C:nucleoplasm"/>
    <property type="evidence" value="ECO:0007669"/>
    <property type="project" value="UniProtKB-ARBA"/>
</dbReference>
<dbReference type="InterPro" id="IPR005122">
    <property type="entry name" value="Uracil-DNA_glycosylase-like"/>
</dbReference>
<evidence type="ECO:0000256" key="5">
    <source>
        <dbReference type="ARBA" id="ARBA00022990"/>
    </source>
</evidence>
<keyword evidence="18" id="KW-1185">Reference proteome</keyword>
<evidence type="ECO:0000256" key="15">
    <source>
        <dbReference type="SAM" id="MobiDB-lite"/>
    </source>
</evidence>
<evidence type="ECO:0000256" key="12">
    <source>
        <dbReference type="HAMAP-Rule" id="MF_03166"/>
    </source>
</evidence>
<dbReference type="EC" id="3.2.2.27" evidence="12 14"/>
<keyword evidence="3 12" id="KW-0227">DNA damage</keyword>
<keyword evidence="7 12" id="KW-0234">DNA repair</keyword>
<keyword evidence="8 12" id="KW-0539">Nucleus</keyword>
<name>A0AAW0TJ02_SCYPA</name>
<dbReference type="InterPro" id="IPR018085">
    <property type="entry name" value="Ura-DNA_Glyclase_AS"/>
</dbReference>
<dbReference type="NCBIfam" id="TIGR00628">
    <property type="entry name" value="ung"/>
    <property type="match status" value="1"/>
</dbReference>
<protein>
    <recommendedName>
        <fullName evidence="12 14">Uracil-DNA glycosylase</fullName>
        <shortName evidence="12">UDG</shortName>
        <ecNumber evidence="12 14">3.2.2.27</ecNumber>
    </recommendedName>
</protein>
<comment type="caution">
    <text evidence="17">The sequence shown here is derived from an EMBL/GenBank/DDBJ whole genome shotgun (WGS) entry which is preliminary data.</text>
</comment>
<proteinExistence type="inferred from homology"/>
<dbReference type="Gene3D" id="3.40.470.10">
    <property type="entry name" value="Uracil-DNA glycosylase-like domain"/>
    <property type="match status" value="1"/>
</dbReference>
<dbReference type="NCBIfam" id="NF003591">
    <property type="entry name" value="PRK05254.1-4"/>
    <property type="match status" value="1"/>
</dbReference>
<comment type="catalytic activity">
    <reaction evidence="9">
        <text>a 2'-deoxyuridine in double-stranded DNA + H2O = a 2'-deoxyribose 5'-monophosphate in double-stranded DNA + uracil</text>
        <dbReference type="Rhea" id="RHEA:81455"/>
        <dbReference type="Rhea" id="RHEA-COMP:14231"/>
        <dbReference type="Rhea" id="RHEA-COMP:17071"/>
        <dbReference type="ChEBI" id="CHEBI:15377"/>
        <dbReference type="ChEBI" id="CHEBI:17568"/>
        <dbReference type="ChEBI" id="CHEBI:133902"/>
        <dbReference type="ChEBI" id="CHEBI:139095"/>
    </reaction>
    <physiologicalReaction direction="left-to-right" evidence="9">
        <dbReference type="Rhea" id="RHEA:81456"/>
    </physiologicalReaction>
</comment>
<comment type="subcellular location">
    <subcellularLocation>
        <location evidence="12">Mitochondrion</location>
    </subcellularLocation>
    <subcellularLocation>
        <location evidence="12">Nucleus</location>
    </subcellularLocation>
</comment>
<dbReference type="NCBIfam" id="NF003592">
    <property type="entry name" value="PRK05254.1-5"/>
    <property type="match status" value="1"/>
</dbReference>
<dbReference type="SMART" id="SM00986">
    <property type="entry name" value="UDG"/>
    <property type="match status" value="1"/>
</dbReference>
<feature type="active site" description="Proton acceptor" evidence="12 13">
    <location>
        <position position="177"/>
    </location>
</feature>
<keyword evidence="6 12" id="KW-0496">Mitochondrion</keyword>
<comment type="function">
    <text evidence="12 14">Excises uracil residues from the DNA which can arise as a result of misincorporation of dUMP residues by DNA polymerase or due to deamination of cytosine.</text>
</comment>
<dbReference type="FunFam" id="3.40.470.10:FF:000004">
    <property type="entry name" value="Uracil-DNA glycosylase"/>
    <property type="match status" value="1"/>
</dbReference>